<evidence type="ECO:0000313" key="1">
    <source>
        <dbReference type="EMBL" id="MPL63642.1"/>
    </source>
</evidence>
<accession>A0A644TBU0</accession>
<dbReference type="Gene3D" id="3.40.50.2300">
    <property type="match status" value="2"/>
</dbReference>
<sequence length="335" mass="37085">MPKRIILLIIVIFLSGTLLLWRGESEANQSQLYTIGVLSANDMRLAKLEGLREGLKKLGYIENINVEFAIVNAQGDREKLRETAQDLIDRQPSLIIAMGGVEADILKTLTVTQPIPVIFAGVALPLERGLIIDYQFPGGNLTGIDNLQSELAGKRLEYLSLLLPSVKRVLVIYDPQVPSGHLSITRVEKEAQKLGVEISLVPALRLEEIEETLDKVENRFDGIILLPSYNWETNPSIETLGLNRKIPIVGLYEPEMARGFLLSYGPSYYNQGLQTATMVAKVLRGQDPGKIPIETAYSLDFVINLDVAEKLNLDINPQALGLADRVIPKGGELHR</sequence>
<dbReference type="InterPro" id="IPR007487">
    <property type="entry name" value="ABC_transpt-TYRBP-like"/>
</dbReference>
<dbReference type="AlphaFoldDB" id="A0A644TBU0"/>
<dbReference type="PANTHER" id="PTHR35271:SF1">
    <property type="entry name" value="ABC TRANSPORTER, SUBSTRATE-BINDING LIPOPROTEIN"/>
    <property type="match status" value="1"/>
</dbReference>
<dbReference type="CDD" id="cd06325">
    <property type="entry name" value="PBP1_ABC_unchar_transporter"/>
    <property type="match status" value="1"/>
</dbReference>
<dbReference type="PANTHER" id="PTHR35271">
    <property type="entry name" value="ABC TRANSPORTER, SUBSTRATE-BINDING LIPOPROTEIN-RELATED"/>
    <property type="match status" value="1"/>
</dbReference>
<comment type="caution">
    <text evidence="1">The sequence shown here is derived from an EMBL/GenBank/DDBJ whole genome shotgun (WGS) entry which is preliminary data.</text>
</comment>
<name>A0A644TBU0_9ZZZZ</name>
<dbReference type="SUPFAM" id="SSF53822">
    <property type="entry name" value="Periplasmic binding protein-like I"/>
    <property type="match status" value="1"/>
</dbReference>
<evidence type="ECO:0008006" key="2">
    <source>
        <dbReference type="Google" id="ProtNLM"/>
    </source>
</evidence>
<reference evidence="1" key="1">
    <citation type="submission" date="2019-08" db="EMBL/GenBank/DDBJ databases">
        <authorList>
            <person name="Kucharzyk K."/>
            <person name="Murdoch R.W."/>
            <person name="Higgins S."/>
            <person name="Loffler F."/>
        </authorList>
    </citation>
    <scope>NUCLEOTIDE SEQUENCE</scope>
</reference>
<protein>
    <recommendedName>
        <fullName evidence="2">ABC transporter substrate-binding protein</fullName>
    </recommendedName>
</protein>
<dbReference type="InterPro" id="IPR028082">
    <property type="entry name" value="Peripla_BP_I"/>
</dbReference>
<proteinExistence type="predicted"/>
<dbReference type="EMBL" id="VSSQ01000022">
    <property type="protein sequence ID" value="MPL63642.1"/>
    <property type="molecule type" value="Genomic_DNA"/>
</dbReference>
<gene>
    <name evidence="1" type="ORF">SDC9_09283</name>
</gene>
<organism evidence="1">
    <name type="scientific">bioreactor metagenome</name>
    <dbReference type="NCBI Taxonomy" id="1076179"/>
    <lineage>
        <taxon>unclassified sequences</taxon>
        <taxon>metagenomes</taxon>
        <taxon>ecological metagenomes</taxon>
    </lineage>
</organism>
<dbReference type="Pfam" id="PF04392">
    <property type="entry name" value="ABC_sub_bind"/>
    <property type="match status" value="1"/>
</dbReference>